<evidence type="ECO:0000256" key="2">
    <source>
        <dbReference type="ARBA" id="ARBA00012368"/>
    </source>
</evidence>
<sequence length="988" mass="112850">PELCQVSLYDFQKFLLHDQKESWASDVGMVRDYMCSYLKESSNEASDPSFQLDEFLTYLFSKENMVMDAKYERVVPEEMNHPLSQYWISSSHNTYLTGDQFSSESSLEAYARCLRMGCRCIELDCWDGPDDLPIIYHGHTLTSKIKFLDVLHTIKEHAFVTSEFPIILSIEDHCSIVQQRNMASHFKKVFGDMLLTKPVDINADELPSPTQLKKKILIKHKKLVEGNLYEEVSTASYSENDISNSIKNGILYLEDPIDHTWSPHYFVLTSNKIYYSEETSRYQFNEDEEEVEQKEEFNNNELHFTEKWFHGKLGGGRDGRQIAEKLLHEYCTETGGKDGTFLVRESETFVGDYTLSFWRSSRVQHCRIHSRQEAGATKFYLTDNLVFDSLYSLICHYREVPLRCNEFEMRLTDPVPQPNAHESKEWYHASLTRLQAEHMLMRVPRDGAFLVRKRSEPNSYAISFRSRDSIVVGNRSEEKFVPQARKSLCTGEPQKSWSRVSSQMVQSPFVEGNPICAECGGPAGPQAPPALLSPLTHPTAMSNLDAGEGLSCTVKALYDYKAQREDELSFCKQAIIHNVDKQDGGWWRGDYGGKKQLWFPANYVEEIVGTQAQEQDEASSENSPLGNFLKGFIDVPSCHVVISKDGRSSKPFVFTIHSQQMSHAAQSLDVAADTQEELSEWVAKIREATQNADARMQEGKIMERRKKIALELSELVVYCRPVPFDEDKIGTDKACYRDMSSFPETKAEKYANRSKGKKFLQYNRRQLSRIYPKGQRLDSSNYDPLPMWICGSQLVALNFQTPDKPMQLNQALFMLGGRSGYVLQPDIMRDETFDPFDKNSLKIVEPITVQLQASGQGQQDHLEILGARHLPKNGRSIVCPFVEVEVCGSEYDNSKNKTDVVADNGFNPVWLFKQFVFDINNPEFAFLRFVVYEEDMFSDPNFLAQATFPVKGLKTGYRSVPLKNSYTEDLELASLLIHIEIINAKAGG</sequence>
<evidence type="ECO:0000259" key="19">
    <source>
        <dbReference type="PROSITE" id="PS50008"/>
    </source>
</evidence>
<dbReference type="Gene3D" id="2.30.30.40">
    <property type="entry name" value="SH3 Domains"/>
    <property type="match status" value="1"/>
</dbReference>
<keyword evidence="9 12" id="KW-0727">SH2 domain</keyword>
<dbReference type="PROSITE" id="PS50002">
    <property type="entry name" value="SH3"/>
    <property type="match status" value="1"/>
</dbReference>
<dbReference type="InterPro" id="IPR000980">
    <property type="entry name" value="SH2"/>
</dbReference>
<keyword evidence="3 13" id="KW-0728">SH3 domain</keyword>
<dbReference type="InterPro" id="IPR036028">
    <property type="entry name" value="SH3-like_dom_sf"/>
</dbReference>
<dbReference type="EC" id="3.1.4.11" evidence="2 14"/>
<evidence type="ECO:0000256" key="7">
    <source>
        <dbReference type="ARBA" id="ARBA00022837"/>
    </source>
</evidence>
<dbReference type="PROSITE" id="PS50001">
    <property type="entry name" value="SH2"/>
    <property type="match status" value="2"/>
</dbReference>
<accession>A0A7K6QQP4</accession>
<dbReference type="Gene3D" id="2.60.40.150">
    <property type="entry name" value="C2 domain"/>
    <property type="match status" value="1"/>
</dbReference>
<feature type="domain" description="SH2" evidence="15">
    <location>
        <begin position="426"/>
        <end position="470"/>
    </location>
</feature>
<evidence type="ECO:0000313" key="21">
    <source>
        <dbReference type="Proteomes" id="UP000580879"/>
    </source>
</evidence>
<evidence type="ECO:0000256" key="10">
    <source>
        <dbReference type="ARBA" id="ARBA00023098"/>
    </source>
</evidence>
<dbReference type="InterPro" id="IPR035024">
    <property type="entry name" value="PLC-gamma_N-SH2"/>
</dbReference>
<dbReference type="Gene3D" id="3.20.20.190">
    <property type="entry name" value="Phosphatidylinositol (PI) phosphodiesterase"/>
    <property type="match status" value="2"/>
</dbReference>
<evidence type="ECO:0000259" key="16">
    <source>
        <dbReference type="PROSITE" id="PS50002"/>
    </source>
</evidence>
<dbReference type="SUPFAM" id="SSF49562">
    <property type="entry name" value="C2 domain (Calcium/lipid-binding domain, CaLB)"/>
    <property type="match status" value="1"/>
</dbReference>
<dbReference type="CDD" id="cd10341">
    <property type="entry name" value="SH2_N-SH2_PLC_gamma_like"/>
    <property type="match status" value="1"/>
</dbReference>
<comment type="cofactor">
    <cofactor evidence="1">
        <name>Ca(2+)</name>
        <dbReference type="ChEBI" id="CHEBI:29108"/>
    </cofactor>
</comment>
<dbReference type="InterPro" id="IPR057061">
    <property type="entry name" value="PLCG_EF-hand_2"/>
</dbReference>
<comment type="caution">
    <text evidence="20">The sequence shown here is derived from an EMBL/GenBank/DDBJ whole genome shotgun (WGS) entry which is preliminary data.</text>
</comment>
<dbReference type="PRINTS" id="PR00390">
    <property type="entry name" value="PHPHLIPASEC"/>
</dbReference>
<dbReference type="SMART" id="SM00148">
    <property type="entry name" value="PLCXc"/>
    <property type="match status" value="1"/>
</dbReference>
<evidence type="ECO:0000259" key="15">
    <source>
        <dbReference type="PROSITE" id="PS50001"/>
    </source>
</evidence>
<keyword evidence="11" id="KW-0807">Transducer</keyword>
<feature type="domain" description="SH2" evidence="15">
    <location>
        <begin position="308"/>
        <end position="415"/>
    </location>
</feature>
<dbReference type="Pfam" id="PF00388">
    <property type="entry name" value="PI-PLC-X"/>
    <property type="match status" value="1"/>
</dbReference>
<feature type="non-terminal residue" evidence="20">
    <location>
        <position position="988"/>
    </location>
</feature>
<dbReference type="GO" id="GO:0048015">
    <property type="term" value="P:phosphatidylinositol-mediated signaling"/>
    <property type="evidence" value="ECO:0007669"/>
    <property type="project" value="TreeGrafter"/>
</dbReference>
<dbReference type="GO" id="GO:0004435">
    <property type="term" value="F:phosphatidylinositol-4,5-bisphosphate phospholipase C activity"/>
    <property type="evidence" value="ECO:0007669"/>
    <property type="project" value="UniProtKB-EC"/>
</dbReference>
<dbReference type="SUPFAM" id="SSF55550">
    <property type="entry name" value="SH2 domain"/>
    <property type="match status" value="2"/>
</dbReference>
<dbReference type="Pfam" id="PF00168">
    <property type="entry name" value="C2"/>
    <property type="match status" value="1"/>
</dbReference>
<dbReference type="FunFam" id="3.30.505.10:FF:000011">
    <property type="entry name" value="1-phosphatidylinositol 4,5-bisphosphate phosphodiesterase gamma"/>
    <property type="match status" value="1"/>
</dbReference>
<evidence type="ECO:0000256" key="11">
    <source>
        <dbReference type="ARBA" id="ARBA00023224"/>
    </source>
</evidence>
<dbReference type="InterPro" id="IPR036860">
    <property type="entry name" value="SH2_dom_sf"/>
</dbReference>
<dbReference type="SMART" id="SM00326">
    <property type="entry name" value="SH3"/>
    <property type="match status" value="1"/>
</dbReference>
<keyword evidence="21" id="KW-1185">Reference proteome</keyword>
<dbReference type="PRINTS" id="PR00401">
    <property type="entry name" value="SH2DOMAIN"/>
</dbReference>
<dbReference type="GO" id="GO:0051209">
    <property type="term" value="P:release of sequestered calcium ion into cytosol"/>
    <property type="evidence" value="ECO:0007669"/>
    <property type="project" value="TreeGrafter"/>
</dbReference>
<evidence type="ECO:0000259" key="18">
    <source>
        <dbReference type="PROSITE" id="PS50004"/>
    </source>
</evidence>
<dbReference type="InterPro" id="IPR035892">
    <property type="entry name" value="C2_domain_sf"/>
</dbReference>
<evidence type="ECO:0000256" key="14">
    <source>
        <dbReference type="RuleBase" id="RU361133"/>
    </source>
</evidence>
<evidence type="ECO:0000256" key="6">
    <source>
        <dbReference type="ARBA" id="ARBA00022801"/>
    </source>
</evidence>
<dbReference type="SUPFAM" id="SSF51695">
    <property type="entry name" value="PLC-like phosphodiesterases"/>
    <property type="match status" value="1"/>
</dbReference>
<dbReference type="GO" id="GO:0016042">
    <property type="term" value="P:lipid catabolic process"/>
    <property type="evidence" value="ECO:0007669"/>
    <property type="project" value="UniProtKB-KW"/>
</dbReference>
<proteinExistence type="predicted"/>
<feature type="non-terminal residue" evidence="20">
    <location>
        <position position="1"/>
    </location>
</feature>
<dbReference type="PRINTS" id="PR00452">
    <property type="entry name" value="SH3DOMAIN"/>
</dbReference>
<dbReference type="PANTHER" id="PTHR10336">
    <property type="entry name" value="PHOSPHOINOSITIDE-SPECIFIC PHOSPHOLIPASE C FAMILY PROTEIN"/>
    <property type="match status" value="1"/>
</dbReference>
<gene>
    <name evidence="20" type="primary">Plcg1_1</name>
    <name evidence="20" type="ORF">CLIRUF_R10384</name>
</gene>
<evidence type="ECO:0000256" key="9">
    <source>
        <dbReference type="ARBA" id="ARBA00022999"/>
    </source>
</evidence>
<keyword evidence="8 14" id="KW-0442">Lipid degradation</keyword>
<name>A0A7K6QQP4_9PASS</name>
<comment type="catalytic activity">
    <reaction evidence="14">
        <text>a 1,2-diacyl-sn-glycero-3-phospho-(1D-myo-inositol-4,5-bisphosphate) + H2O = 1D-myo-inositol 1,4,5-trisphosphate + a 1,2-diacyl-sn-glycerol + H(+)</text>
        <dbReference type="Rhea" id="RHEA:33179"/>
        <dbReference type="ChEBI" id="CHEBI:15377"/>
        <dbReference type="ChEBI" id="CHEBI:15378"/>
        <dbReference type="ChEBI" id="CHEBI:17815"/>
        <dbReference type="ChEBI" id="CHEBI:58456"/>
        <dbReference type="ChEBI" id="CHEBI:203600"/>
        <dbReference type="EC" id="3.1.4.11"/>
    </reaction>
</comment>
<dbReference type="SMART" id="SM00252">
    <property type="entry name" value="SH2"/>
    <property type="match status" value="2"/>
</dbReference>
<evidence type="ECO:0000256" key="8">
    <source>
        <dbReference type="ARBA" id="ARBA00022963"/>
    </source>
</evidence>
<dbReference type="SUPFAM" id="SSF50729">
    <property type="entry name" value="PH domain-like"/>
    <property type="match status" value="1"/>
</dbReference>
<dbReference type="FunFam" id="3.20.20.190:FF:000007">
    <property type="entry name" value="1-phosphatidylinositol 4,5-bisphosphate phosphodiesterase gamma"/>
    <property type="match status" value="1"/>
</dbReference>
<dbReference type="InterPro" id="IPR000008">
    <property type="entry name" value="C2_dom"/>
</dbReference>
<evidence type="ECO:0000256" key="4">
    <source>
        <dbReference type="ARBA" id="ARBA00022553"/>
    </source>
</evidence>
<keyword evidence="5" id="KW-0677">Repeat</keyword>
<dbReference type="PROSITE" id="PS50008">
    <property type="entry name" value="PIPLC_Y_DOMAIN"/>
    <property type="match status" value="1"/>
</dbReference>
<feature type="domain" description="PH" evidence="17">
    <location>
        <begin position="630"/>
        <end position="690"/>
    </location>
</feature>
<evidence type="ECO:0000256" key="13">
    <source>
        <dbReference type="PROSITE-ProRule" id="PRU00192"/>
    </source>
</evidence>
<dbReference type="EMBL" id="VZRZ01004349">
    <property type="protein sequence ID" value="NWW76090.1"/>
    <property type="molecule type" value="Genomic_DNA"/>
</dbReference>
<dbReference type="Pfam" id="PF00018">
    <property type="entry name" value="SH3_1"/>
    <property type="match status" value="1"/>
</dbReference>
<dbReference type="Pfam" id="PF00017">
    <property type="entry name" value="SH2"/>
    <property type="match status" value="2"/>
</dbReference>
<protein>
    <recommendedName>
        <fullName evidence="2 14">Phosphoinositide phospholipase C</fullName>
        <ecNumber evidence="2 14">3.1.4.11</ecNumber>
    </recommendedName>
</protein>
<dbReference type="FunFam" id="3.20.20.190:FF:000112">
    <property type="match status" value="1"/>
</dbReference>
<dbReference type="AlphaFoldDB" id="A0A7K6QQP4"/>
<dbReference type="InterPro" id="IPR001849">
    <property type="entry name" value="PH_domain"/>
</dbReference>
<dbReference type="PROSITE" id="PS50004">
    <property type="entry name" value="C2"/>
    <property type="match status" value="1"/>
</dbReference>
<dbReference type="GO" id="GO:0010634">
    <property type="term" value="P:positive regulation of epithelial cell migration"/>
    <property type="evidence" value="ECO:0007669"/>
    <property type="project" value="TreeGrafter"/>
</dbReference>
<feature type="domain" description="C2" evidence="18">
    <location>
        <begin position="843"/>
        <end position="964"/>
    </location>
</feature>
<evidence type="ECO:0000256" key="12">
    <source>
        <dbReference type="PROSITE-ProRule" id="PRU00191"/>
    </source>
</evidence>
<keyword evidence="6 14" id="KW-0378">Hydrolase</keyword>
<evidence type="ECO:0000259" key="17">
    <source>
        <dbReference type="PROSITE" id="PS50003"/>
    </source>
</evidence>
<evidence type="ECO:0000256" key="1">
    <source>
        <dbReference type="ARBA" id="ARBA00001913"/>
    </source>
</evidence>
<dbReference type="Pfam" id="PF23583">
    <property type="entry name" value="EF_HAND_2_PLCG"/>
    <property type="match status" value="1"/>
</dbReference>
<keyword evidence="10 14" id="KW-0443">Lipid metabolism</keyword>
<reference evidence="20 21" key="1">
    <citation type="submission" date="2019-09" db="EMBL/GenBank/DDBJ databases">
        <title>Bird 10,000 Genomes (B10K) Project - Family phase.</title>
        <authorList>
            <person name="Zhang G."/>
        </authorList>
    </citation>
    <scope>NUCLEOTIDE SEQUENCE [LARGE SCALE GENOMIC DNA]</scope>
    <source>
        <strain evidence="20">B10K-DU-029-53</strain>
    </source>
</reference>
<dbReference type="InterPro" id="IPR000909">
    <property type="entry name" value="PLipase_C_PInositol-sp_X_dom"/>
</dbReference>
<dbReference type="FunFam" id="2.30.30.40:FF:000051">
    <property type="entry name" value="1-phosphatidylinositol 4,5-bisphosphate phosphodiesterase gamma"/>
    <property type="match status" value="1"/>
</dbReference>
<dbReference type="InterPro" id="IPR001192">
    <property type="entry name" value="PI-PLC_fam"/>
</dbReference>
<dbReference type="Gene3D" id="3.30.505.10">
    <property type="entry name" value="SH2 domain"/>
    <property type="match status" value="2"/>
</dbReference>
<dbReference type="CDD" id="cd00275">
    <property type="entry name" value="C2_PLC_like"/>
    <property type="match status" value="1"/>
</dbReference>
<dbReference type="PANTHER" id="PTHR10336:SF79">
    <property type="entry name" value="1-PHOSPHATIDYLINOSITOL 4,5-BISPHOSPHATE PHOSPHODIESTERASE GAMMA"/>
    <property type="match status" value="1"/>
</dbReference>
<evidence type="ECO:0000256" key="5">
    <source>
        <dbReference type="ARBA" id="ARBA00022737"/>
    </source>
</evidence>
<dbReference type="PROSITE" id="PS50003">
    <property type="entry name" value="PH_DOMAIN"/>
    <property type="match status" value="1"/>
</dbReference>
<dbReference type="CDD" id="cd11825">
    <property type="entry name" value="SH3_PLCgamma"/>
    <property type="match status" value="1"/>
</dbReference>
<dbReference type="SMART" id="SM00239">
    <property type="entry name" value="C2"/>
    <property type="match status" value="1"/>
</dbReference>
<dbReference type="SUPFAM" id="SSF50044">
    <property type="entry name" value="SH3-domain"/>
    <property type="match status" value="1"/>
</dbReference>
<dbReference type="GO" id="GO:0046488">
    <property type="term" value="P:phosphatidylinositol metabolic process"/>
    <property type="evidence" value="ECO:0007669"/>
    <property type="project" value="TreeGrafter"/>
</dbReference>
<feature type="domain" description="SH3" evidence="16">
    <location>
        <begin position="549"/>
        <end position="609"/>
    </location>
</feature>
<feature type="domain" description="PI-PLC Y-box" evidence="19">
    <location>
        <begin position="712"/>
        <end position="829"/>
    </location>
</feature>
<dbReference type="InterPro" id="IPR001711">
    <property type="entry name" value="PLipase_C_Pinositol-sp_Y"/>
</dbReference>
<dbReference type="SMART" id="SM00149">
    <property type="entry name" value="PLCYc"/>
    <property type="match status" value="1"/>
</dbReference>
<dbReference type="Pfam" id="PF00387">
    <property type="entry name" value="PI-PLC-Y"/>
    <property type="match status" value="1"/>
</dbReference>
<evidence type="ECO:0000313" key="20">
    <source>
        <dbReference type="EMBL" id="NWW76090.1"/>
    </source>
</evidence>
<dbReference type="GO" id="GO:0032587">
    <property type="term" value="C:ruffle membrane"/>
    <property type="evidence" value="ECO:0007669"/>
    <property type="project" value="TreeGrafter"/>
</dbReference>
<keyword evidence="4" id="KW-0597">Phosphoprotein</keyword>
<dbReference type="PROSITE" id="PS50007">
    <property type="entry name" value="PIPLC_X_DOMAIN"/>
    <property type="match status" value="1"/>
</dbReference>
<dbReference type="Proteomes" id="UP000580879">
    <property type="component" value="Unassembled WGS sequence"/>
</dbReference>
<dbReference type="FunFam" id="2.60.40.150:FF:000067">
    <property type="entry name" value="1-phosphatidylinositol 4,5-bisphosphate phosphodiesterase gamma"/>
    <property type="match status" value="1"/>
</dbReference>
<dbReference type="FunFam" id="3.20.20.190:FF:000113">
    <property type="match status" value="1"/>
</dbReference>
<dbReference type="InterPro" id="IPR017946">
    <property type="entry name" value="PLC-like_Pdiesterase_TIM-brl"/>
</dbReference>
<organism evidence="20 21">
    <name type="scientific">Climacteris rufus</name>
    <name type="common">rufous treecreeper</name>
    <dbReference type="NCBI Taxonomy" id="47695"/>
    <lineage>
        <taxon>Eukaryota</taxon>
        <taxon>Metazoa</taxon>
        <taxon>Chordata</taxon>
        <taxon>Craniata</taxon>
        <taxon>Vertebrata</taxon>
        <taxon>Euteleostomi</taxon>
        <taxon>Archelosauria</taxon>
        <taxon>Archosauria</taxon>
        <taxon>Dinosauria</taxon>
        <taxon>Saurischia</taxon>
        <taxon>Theropoda</taxon>
        <taxon>Coelurosauria</taxon>
        <taxon>Aves</taxon>
        <taxon>Neognathae</taxon>
        <taxon>Neoaves</taxon>
        <taxon>Telluraves</taxon>
        <taxon>Australaves</taxon>
        <taxon>Passeriformes</taxon>
        <taxon>Climacteridae</taxon>
        <taxon>Climacteris</taxon>
    </lineage>
</organism>
<dbReference type="OrthoDB" id="269822at2759"/>
<evidence type="ECO:0000256" key="3">
    <source>
        <dbReference type="ARBA" id="ARBA00022443"/>
    </source>
</evidence>
<dbReference type="InterPro" id="IPR001452">
    <property type="entry name" value="SH3_domain"/>
</dbReference>
<keyword evidence="7" id="KW-0106">Calcium</keyword>
<dbReference type="CDD" id="cd08592">
    <property type="entry name" value="PI-PLCc_gamma"/>
    <property type="match status" value="1"/>
</dbReference>